<name>M2LPF8_BAUPA</name>
<dbReference type="OMA" id="HEPCVAC"/>
<dbReference type="InterPro" id="IPR002125">
    <property type="entry name" value="CMP_dCMP_dom"/>
</dbReference>
<dbReference type="AlphaFoldDB" id="M2LPF8"/>
<dbReference type="STRING" id="717646.M2LPF8"/>
<accession>M2LPF8</accession>
<dbReference type="GO" id="GO:0008033">
    <property type="term" value="P:tRNA processing"/>
    <property type="evidence" value="ECO:0007669"/>
    <property type="project" value="UniProtKB-KW"/>
</dbReference>
<comment type="similarity">
    <text evidence="2">Belongs to the cytidine and deoxycytidylate deaminase family. ADAT3 subfamily.</text>
</comment>
<evidence type="ECO:0000313" key="4">
    <source>
        <dbReference type="EMBL" id="EMC96277.1"/>
    </source>
</evidence>
<dbReference type="GO" id="GO:0005737">
    <property type="term" value="C:cytoplasm"/>
    <property type="evidence" value="ECO:0007669"/>
    <property type="project" value="TreeGrafter"/>
</dbReference>
<dbReference type="PANTHER" id="PTHR11079:SF156">
    <property type="entry name" value="INACTIVE TRNA-SPECIFIC ADENOSINE DEAMINASE-LIKE PROTEIN 3-RELATED"/>
    <property type="match status" value="1"/>
</dbReference>
<organism evidence="4 5">
    <name type="scientific">Baudoinia panamericana (strain UAMH 10762)</name>
    <name type="common">Angels' share fungus</name>
    <name type="synonym">Baudoinia compniacensis (strain UAMH 10762)</name>
    <dbReference type="NCBI Taxonomy" id="717646"/>
    <lineage>
        <taxon>Eukaryota</taxon>
        <taxon>Fungi</taxon>
        <taxon>Dikarya</taxon>
        <taxon>Ascomycota</taxon>
        <taxon>Pezizomycotina</taxon>
        <taxon>Dothideomycetes</taxon>
        <taxon>Dothideomycetidae</taxon>
        <taxon>Mycosphaerellales</taxon>
        <taxon>Teratosphaeriaceae</taxon>
        <taxon>Baudoinia</taxon>
    </lineage>
</organism>
<keyword evidence="1" id="KW-0819">tRNA processing</keyword>
<dbReference type="KEGG" id="bcom:BAUCODRAFT_69706"/>
<evidence type="ECO:0000313" key="5">
    <source>
        <dbReference type="Proteomes" id="UP000011761"/>
    </source>
</evidence>
<sequence>MVHLKTKEECRLGNETIRVYTVELPSKHAEGILKVIKENIEGQDVIDLQHLRRFAKPKYLPPHWSLPVRKRTEGRPPTLYLLVCPANLISLKDVHDLLLQHPPFCSSADSWAYPLEIKEITVPMLAPTSPEQAAEWSELYWPTFYRKTNPFGAHPSSISKAESELQEPATDNIALPDMMKLAEEAGTATEKLGYGIRTGCVIVERVDDKTEIIAVAGDARLKPLPSETREDASCTSGNVMSHAVMRAVGMIGRKRLRVASSTQARDAFFLDLPLTPLEQQYFERDNLKPDGYLCLKLEIFLTHEPCMMCSMALVHSRVGRVIFEHRMSRTGGLTAEMVRNDTGPVGLGYGLCWRKELNWQFMCWEYTAAEYALREKEKEKARVLNGNDTEGPDEDHPEQNTTTATTICTSNAITGSHDDVNANLGMPSFTSIHV</sequence>
<reference evidence="4 5" key="1">
    <citation type="journal article" date="2012" name="PLoS Pathog.">
        <title>Diverse lifestyles and strategies of plant pathogenesis encoded in the genomes of eighteen Dothideomycetes fungi.</title>
        <authorList>
            <person name="Ohm R.A."/>
            <person name="Feau N."/>
            <person name="Henrissat B."/>
            <person name="Schoch C.L."/>
            <person name="Horwitz B.A."/>
            <person name="Barry K.W."/>
            <person name="Condon B.J."/>
            <person name="Copeland A.C."/>
            <person name="Dhillon B."/>
            <person name="Glaser F."/>
            <person name="Hesse C.N."/>
            <person name="Kosti I."/>
            <person name="LaButti K."/>
            <person name="Lindquist E.A."/>
            <person name="Lucas S."/>
            <person name="Salamov A.A."/>
            <person name="Bradshaw R.E."/>
            <person name="Ciuffetti L."/>
            <person name="Hamelin R.C."/>
            <person name="Kema G.H.J."/>
            <person name="Lawrence C."/>
            <person name="Scott J.A."/>
            <person name="Spatafora J.W."/>
            <person name="Turgeon B.G."/>
            <person name="de Wit P.J.G.M."/>
            <person name="Zhong S."/>
            <person name="Goodwin S.B."/>
            <person name="Grigoriev I.V."/>
        </authorList>
    </citation>
    <scope>NUCLEOTIDE SEQUENCE [LARGE SCALE GENOMIC DNA]</scope>
    <source>
        <strain evidence="4 5">UAMH 10762</strain>
    </source>
</reference>
<dbReference type="GO" id="GO:0052717">
    <property type="term" value="F:tRNA-specific adenosine-34 deaminase activity"/>
    <property type="evidence" value="ECO:0007669"/>
    <property type="project" value="TreeGrafter"/>
</dbReference>
<gene>
    <name evidence="4" type="ORF">BAUCODRAFT_69706</name>
</gene>
<keyword evidence="5" id="KW-1185">Reference proteome</keyword>
<dbReference type="GeneID" id="19116537"/>
<evidence type="ECO:0000259" key="3">
    <source>
        <dbReference type="Pfam" id="PF00383"/>
    </source>
</evidence>
<evidence type="ECO:0000256" key="2">
    <source>
        <dbReference type="ARBA" id="ARBA00038160"/>
    </source>
</evidence>
<dbReference type="CDD" id="cd01285">
    <property type="entry name" value="nucleoside_deaminase"/>
    <property type="match status" value="1"/>
</dbReference>
<dbReference type="Pfam" id="PF00383">
    <property type="entry name" value="dCMP_cyt_deam_1"/>
    <property type="match status" value="1"/>
</dbReference>
<dbReference type="OrthoDB" id="3180714at2759"/>
<dbReference type="Gene3D" id="3.40.140.10">
    <property type="entry name" value="Cytidine Deaminase, domain 2"/>
    <property type="match status" value="1"/>
</dbReference>
<dbReference type="PANTHER" id="PTHR11079">
    <property type="entry name" value="CYTOSINE DEAMINASE FAMILY MEMBER"/>
    <property type="match status" value="1"/>
</dbReference>
<feature type="domain" description="CMP/dCMP-type deaminase" evidence="3">
    <location>
        <begin position="178"/>
        <end position="323"/>
    </location>
</feature>
<dbReference type="Proteomes" id="UP000011761">
    <property type="component" value="Unassembled WGS sequence"/>
</dbReference>
<proteinExistence type="inferred from homology"/>
<protein>
    <recommendedName>
        <fullName evidence="3">CMP/dCMP-type deaminase domain-containing protein</fullName>
    </recommendedName>
</protein>
<dbReference type="SUPFAM" id="SSF53927">
    <property type="entry name" value="Cytidine deaminase-like"/>
    <property type="match status" value="1"/>
</dbReference>
<evidence type="ECO:0000256" key="1">
    <source>
        <dbReference type="ARBA" id="ARBA00022694"/>
    </source>
</evidence>
<dbReference type="InterPro" id="IPR016193">
    <property type="entry name" value="Cytidine_deaminase-like"/>
</dbReference>
<dbReference type="HOGENOM" id="CLU_024580_0_0_1"/>
<dbReference type="GO" id="GO:0005634">
    <property type="term" value="C:nucleus"/>
    <property type="evidence" value="ECO:0007669"/>
    <property type="project" value="TreeGrafter"/>
</dbReference>
<dbReference type="EMBL" id="KB445555">
    <property type="protein sequence ID" value="EMC96277.1"/>
    <property type="molecule type" value="Genomic_DNA"/>
</dbReference>
<dbReference type="eggNOG" id="KOG2771">
    <property type="taxonomic scope" value="Eukaryota"/>
</dbReference>
<dbReference type="RefSeq" id="XP_007676260.1">
    <property type="nucleotide sequence ID" value="XM_007678070.1"/>
</dbReference>